<reference evidence="1" key="2">
    <citation type="journal article" date="2014" name="ISME J.">
        <title>Microbial stratification in low pH oxic and suboxic macroscopic growths along an acid mine drainage.</title>
        <authorList>
            <person name="Mendez-Garcia C."/>
            <person name="Mesa V."/>
            <person name="Sprenger R.R."/>
            <person name="Richter M."/>
            <person name="Diez M.S."/>
            <person name="Solano J."/>
            <person name="Bargiela R."/>
            <person name="Golyshina O.V."/>
            <person name="Manteca A."/>
            <person name="Ramos J.L."/>
            <person name="Gallego J.R."/>
            <person name="Llorente I."/>
            <person name="Martins Dos Santos V.A."/>
            <person name="Jensen O.N."/>
            <person name="Pelaez A.I."/>
            <person name="Sanchez J."/>
            <person name="Ferrer M."/>
        </authorList>
    </citation>
    <scope>NUCLEOTIDE SEQUENCE</scope>
</reference>
<name>T0YW23_9ZZZZ</name>
<dbReference type="AlphaFoldDB" id="T0YW23"/>
<comment type="caution">
    <text evidence="1">The sequence shown here is derived from an EMBL/GenBank/DDBJ whole genome shotgun (WGS) entry which is preliminary data.</text>
</comment>
<reference evidence="1" key="1">
    <citation type="submission" date="2013-08" db="EMBL/GenBank/DDBJ databases">
        <authorList>
            <person name="Mendez C."/>
            <person name="Richter M."/>
            <person name="Ferrer M."/>
            <person name="Sanchez J."/>
        </authorList>
    </citation>
    <scope>NUCLEOTIDE SEQUENCE</scope>
</reference>
<sequence length="119" mass="13812">MTEKKRAVRYYATEERCGRVRGILRAHGIEAIVSVGKDGRFEIHAQSATTRHTCHWPGCDKEVPPAMWGCKTHWFSLPKRLRDRIWATYWPVQEITKTPSSEYIAASREVQQWIAAQDQ</sequence>
<proteinExistence type="predicted"/>
<evidence type="ECO:0000313" key="1">
    <source>
        <dbReference type="EMBL" id="EQD37233.1"/>
    </source>
</evidence>
<organism evidence="1">
    <name type="scientific">mine drainage metagenome</name>
    <dbReference type="NCBI Taxonomy" id="410659"/>
    <lineage>
        <taxon>unclassified sequences</taxon>
        <taxon>metagenomes</taxon>
        <taxon>ecological metagenomes</taxon>
    </lineage>
</organism>
<protein>
    <submittedName>
        <fullName evidence="1">Uncharacterized protein</fullName>
    </submittedName>
</protein>
<gene>
    <name evidence="1" type="ORF">B1A_17725</name>
</gene>
<dbReference type="EMBL" id="AUZX01013045">
    <property type="protein sequence ID" value="EQD37233.1"/>
    <property type="molecule type" value="Genomic_DNA"/>
</dbReference>
<accession>T0YW23</accession>